<organism evidence="9 10">
    <name type="scientific">Paenibacillus yanchengensis</name>
    <dbReference type="NCBI Taxonomy" id="2035833"/>
    <lineage>
        <taxon>Bacteria</taxon>
        <taxon>Bacillati</taxon>
        <taxon>Bacillota</taxon>
        <taxon>Bacilli</taxon>
        <taxon>Bacillales</taxon>
        <taxon>Paenibacillaceae</taxon>
        <taxon>Paenibacillus</taxon>
    </lineage>
</organism>
<dbReference type="InterPro" id="IPR000537">
    <property type="entry name" value="UbiA_prenyltransferase"/>
</dbReference>
<comment type="similarity">
    <text evidence="3">Belongs to the UbiA prenyltransferase family.</text>
</comment>
<comment type="subcellular location">
    <subcellularLocation>
        <location evidence="2">Membrane</location>
        <topology evidence="2">Multi-pass membrane protein</topology>
    </subcellularLocation>
</comment>
<dbReference type="PANTHER" id="PTHR11048">
    <property type="entry name" value="PRENYLTRANSFERASES"/>
    <property type="match status" value="1"/>
</dbReference>
<dbReference type="InterPro" id="IPR039653">
    <property type="entry name" value="Prenyltransferase"/>
</dbReference>
<evidence type="ECO:0000256" key="2">
    <source>
        <dbReference type="ARBA" id="ARBA00004141"/>
    </source>
</evidence>
<proteinExistence type="inferred from homology"/>
<sequence length="292" mass="32758">MFRKLKIILEMIKFEHTVFALPFAYMGAILGSFSLYGTFPNWADLGWITMAMFGARSAAMALNRVIDKAIDATNPRTANRAIPAGLLKSAEVILFIIVSFGLLFWAASQLHPITMKLMPIAVVMLVLYSYTKRFTWMCHLVLGLTIALSPMGGWLAITGQASPTMWILFVAVALWIAGFDIIYATQDFEYDRRTGVHSIPARFGLSGALWIARSLHLITATGFVLLSFLSELSWIYLLGAIVSIMLLFYQHWMVRPYDLSRVPTAFFGMNGTLSVVLFIFTIFDLAVLQQWS</sequence>
<feature type="transmembrane region" description="Helical" evidence="8">
    <location>
        <begin position="113"/>
        <end position="130"/>
    </location>
</feature>
<protein>
    <submittedName>
        <fullName evidence="9">UbiA-like polyprenyltransferase</fullName>
    </submittedName>
</protein>
<feature type="transmembrane region" description="Helical" evidence="8">
    <location>
        <begin position="266"/>
        <end position="288"/>
    </location>
</feature>
<dbReference type="InterPro" id="IPR006371">
    <property type="entry name" value="Polyprenyltransferase_UbiA-li"/>
</dbReference>
<name>A0ABW4YKE1_9BACL</name>
<dbReference type="Gene3D" id="1.20.120.1780">
    <property type="entry name" value="UbiA prenyltransferase"/>
    <property type="match status" value="1"/>
</dbReference>
<feature type="transmembrane region" description="Helical" evidence="8">
    <location>
        <begin position="86"/>
        <end position="107"/>
    </location>
</feature>
<accession>A0ABW4YKE1</accession>
<keyword evidence="10" id="KW-1185">Reference proteome</keyword>
<gene>
    <name evidence="9" type="ORF">ACFSJH_09530</name>
</gene>
<evidence type="ECO:0000256" key="5">
    <source>
        <dbReference type="ARBA" id="ARBA00022692"/>
    </source>
</evidence>
<dbReference type="CDD" id="cd13959">
    <property type="entry name" value="PT_UbiA_COQ2"/>
    <property type="match status" value="1"/>
</dbReference>
<evidence type="ECO:0000256" key="6">
    <source>
        <dbReference type="ARBA" id="ARBA00022989"/>
    </source>
</evidence>
<comment type="cofactor">
    <cofactor evidence="1">
        <name>Mg(2+)</name>
        <dbReference type="ChEBI" id="CHEBI:18420"/>
    </cofactor>
</comment>
<dbReference type="Gene3D" id="1.10.357.140">
    <property type="entry name" value="UbiA prenyltransferase"/>
    <property type="match status" value="1"/>
</dbReference>
<keyword evidence="5 8" id="KW-0812">Transmembrane</keyword>
<feature type="transmembrane region" description="Helical" evidence="8">
    <location>
        <begin position="163"/>
        <end position="183"/>
    </location>
</feature>
<feature type="transmembrane region" description="Helical" evidence="8">
    <location>
        <begin position="137"/>
        <end position="157"/>
    </location>
</feature>
<evidence type="ECO:0000313" key="10">
    <source>
        <dbReference type="Proteomes" id="UP001597362"/>
    </source>
</evidence>
<dbReference type="EMBL" id="JBHUHO010000029">
    <property type="protein sequence ID" value="MFD2115963.1"/>
    <property type="molecule type" value="Genomic_DNA"/>
</dbReference>
<evidence type="ECO:0000256" key="7">
    <source>
        <dbReference type="ARBA" id="ARBA00023136"/>
    </source>
</evidence>
<evidence type="ECO:0000256" key="3">
    <source>
        <dbReference type="ARBA" id="ARBA00005985"/>
    </source>
</evidence>
<dbReference type="NCBIfam" id="TIGR01475">
    <property type="entry name" value="ubiA_other"/>
    <property type="match status" value="1"/>
</dbReference>
<dbReference type="RefSeq" id="WP_377772053.1">
    <property type="nucleotide sequence ID" value="NZ_JBHUHO010000029.1"/>
</dbReference>
<evidence type="ECO:0000256" key="4">
    <source>
        <dbReference type="ARBA" id="ARBA00022679"/>
    </source>
</evidence>
<evidence type="ECO:0000256" key="8">
    <source>
        <dbReference type="SAM" id="Phobius"/>
    </source>
</evidence>
<feature type="transmembrane region" description="Helical" evidence="8">
    <location>
        <begin position="20"/>
        <end position="39"/>
    </location>
</feature>
<feature type="transmembrane region" description="Helical" evidence="8">
    <location>
        <begin position="45"/>
        <end position="66"/>
    </location>
</feature>
<reference evidence="10" key="1">
    <citation type="journal article" date="2019" name="Int. J. Syst. Evol. Microbiol.">
        <title>The Global Catalogue of Microorganisms (GCM) 10K type strain sequencing project: providing services to taxonomists for standard genome sequencing and annotation.</title>
        <authorList>
            <consortium name="The Broad Institute Genomics Platform"/>
            <consortium name="The Broad Institute Genome Sequencing Center for Infectious Disease"/>
            <person name="Wu L."/>
            <person name="Ma J."/>
        </authorList>
    </citation>
    <scope>NUCLEOTIDE SEQUENCE [LARGE SCALE GENOMIC DNA]</scope>
    <source>
        <strain evidence="10">GH52</strain>
    </source>
</reference>
<dbReference type="InterPro" id="IPR044878">
    <property type="entry name" value="UbiA_sf"/>
</dbReference>
<keyword evidence="6 8" id="KW-1133">Transmembrane helix</keyword>
<dbReference type="PANTHER" id="PTHR11048:SF28">
    <property type="entry name" value="4-HYDROXYBENZOATE POLYPRENYLTRANSFERASE, MITOCHONDRIAL"/>
    <property type="match status" value="1"/>
</dbReference>
<feature type="transmembrane region" description="Helical" evidence="8">
    <location>
        <begin position="203"/>
        <end position="228"/>
    </location>
</feature>
<dbReference type="Pfam" id="PF01040">
    <property type="entry name" value="UbiA"/>
    <property type="match status" value="1"/>
</dbReference>
<evidence type="ECO:0000256" key="1">
    <source>
        <dbReference type="ARBA" id="ARBA00001946"/>
    </source>
</evidence>
<keyword evidence="7 8" id="KW-0472">Membrane</keyword>
<evidence type="ECO:0000313" key="9">
    <source>
        <dbReference type="EMBL" id="MFD2115963.1"/>
    </source>
</evidence>
<keyword evidence="4" id="KW-0808">Transferase</keyword>
<comment type="caution">
    <text evidence="9">The sequence shown here is derived from an EMBL/GenBank/DDBJ whole genome shotgun (WGS) entry which is preliminary data.</text>
</comment>
<feature type="transmembrane region" description="Helical" evidence="8">
    <location>
        <begin position="234"/>
        <end position="254"/>
    </location>
</feature>
<dbReference type="Proteomes" id="UP001597362">
    <property type="component" value="Unassembled WGS sequence"/>
</dbReference>